<name>A0AAV4ITN7_9GAST</name>
<keyword evidence="3" id="KW-1185">Reference proteome</keyword>
<protein>
    <submittedName>
        <fullName evidence="2">Transmembrane protein 241</fullName>
    </submittedName>
</protein>
<organism evidence="2 3">
    <name type="scientific">Elysia marginata</name>
    <dbReference type="NCBI Taxonomy" id="1093978"/>
    <lineage>
        <taxon>Eukaryota</taxon>
        <taxon>Metazoa</taxon>
        <taxon>Spiralia</taxon>
        <taxon>Lophotrochozoa</taxon>
        <taxon>Mollusca</taxon>
        <taxon>Gastropoda</taxon>
        <taxon>Heterobranchia</taxon>
        <taxon>Euthyneura</taxon>
        <taxon>Panpulmonata</taxon>
        <taxon>Sacoglossa</taxon>
        <taxon>Placobranchoidea</taxon>
        <taxon>Plakobranchidae</taxon>
        <taxon>Elysia</taxon>
    </lineage>
</organism>
<keyword evidence="1 2" id="KW-0812">Transmembrane</keyword>
<evidence type="ECO:0000256" key="1">
    <source>
        <dbReference type="SAM" id="Phobius"/>
    </source>
</evidence>
<sequence>MQIYYGSQRRCLLLATLFCLLFITTNFANKYVLSVLKFTYPTIFQGWQTLVGVVMFRALVSTGHIDGLLHGKEWHECAVWLPGMMFFLMSIYSGSKALATLPIPVFLAMQNMSLVFRATADLFLYKQMVTMYTYIMMMLTLVSAIAIAKTDPQFEPDGYLWICVHIVSLGVFEIYTNLMKGRLKLRPTERLFCCYFYSGVLGMLMNLCAIRLHEANSSHSFLDISTVLSIAKCNCSGTMQLFSGRCPGSGKIPLSLLWTVLCGMYTEWSARDADEPVCNTSPRSKLKSFLSGHLHSTEHCKDALCWKFACILRHELCINFQSFNHSKSNQNIHNNMPWNSEEEIPAGLKRHEMQQDMIRLEMT</sequence>
<keyword evidence="1" id="KW-0472">Membrane</keyword>
<dbReference type="AlphaFoldDB" id="A0AAV4ITN7"/>
<feature type="transmembrane region" description="Helical" evidence="1">
    <location>
        <begin position="131"/>
        <end position="147"/>
    </location>
</feature>
<evidence type="ECO:0000313" key="3">
    <source>
        <dbReference type="Proteomes" id="UP000762676"/>
    </source>
</evidence>
<evidence type="ECO:0000313" key="2">
    <source>
        <dbReference type="EMBL" id="GFS11871.1"/>
    </source>
</evidence>
<feature type="transmembrane region" description="Helical" evidence="1">
    <location>
        <begin position="191"/>
        <end position="212"/>
    </location>
</feature>
<proteinExistence type="predicted"/>
<comment type="caution">
    <text evidence="2">The sequence shown here is derived from an EMBL/GenBank/DDBJ whole genome shotgun (WGS) entry which is preliminary data.</text>
</comment>
<reference evidence="2 3" key="1">
    <citation type="journal article" date="2021" name="Elife">
        <title>Chloroplast acquisition without the gene transfer in kleptoplastic sea slugs, Plakobranchus ocellatus.</title>
        <authorList>
            <person name="Maeda T."/>
            <person name="Takahashi S."/>
            <person name="Yoshida T."/>
            <person name="Shimamura S."/>
            <person name="Takaki Y."/>
            <person name="Nagai Y."/>
            <person name="Toyoda A."/>
            <person name="Suzuki Y."/>
            <person name="Arimoto A."/>
            <person name="Ishii H."/>
            <person name="Satoh N."/>
            <person name="Nishiyama T."/>
            <person name="Hasebe M."/>
            <person name="Maruyama T."/>
            <person name="Minagawa J."/>
            <person name="Obokata J."/>
            <person name="Shigenobu S."/>
        </authorList>
    </citation>
    <scope>NUCLEOTIDE SEQUENCE [LARGE SCALE GENOMIC DNA]</scope>
</reference>
<gene>
    <name evidence="2" type="ORF">ElyMa_004845000</name>
</gene>
<accession>A0AAV4ITN7</accession>
<feature type="transmembrane region" description="Helical" evidence="1">
    <location>
        <begin position="159"/>
        <end position="179"/>
    </location>
</feature>
<dbReference type="Proteomes" id="UP000762676">
    <property type="component" value="Unassembled WGS sequence"/>
</dbReference>
<dbReference type="EMBL" id="BMAT01009688">
    <property type="protein sequence ID" value="GFS11871.1"/>
    <property type="molecule type" value="Genomic_DNA"/>
</dbReference>
<keyword evidence="1" id="KW-1133">Transmembrane helix</keyword>